<gene>
    <name evidence="1" type="ORF">DPM19_25555</name>
</gene>
<dbReference type="OrthoDB" id="3450861at2"/>
<evidence type="ECO:0000313" key="1">
    <source>
        <dbReference type="EMBL" id="RAY12501.1"/>
    </source>
</evidence>
<protein>
    <submittedName>
        <fullName evidence="1">Uncharacterized protein</fullName>
    </submittedName>
</protein>
<reference evidence="1 2" key="1">
    <citation type="submission" date="2018-06" db="EMBL/GenBank/DDBJ databases">
        <title>Actinomadura craniellae sp. nov. isolated from marine sponge Craniella sp.</title>
        <authorList>
            <person name="Li L."/>
            <person name="Xu Q.H."/>
            <person name="Lin H.W."/>
            <person name="Lu Y.H."/>
        </authorList>
    </citation>
    <scope>NUCLEOTIDE SEQUENCE [LARGE SCALE GENOMIC DNA]</scope>
    <source>
        <strain evidence="1 2">LHW63021</strain>
    </source>
</reference>
<keyword evidence="2" id="KW-1185">Reference proteome</keyword>
<comment type="caution">
    <text evidence="1">The sequence shown here is derived from an EMBL/GenBank/DDBJ whole genome shotgun (WGS) entry which is preliminary data.</text>
</comment>
<accession>A0A365H0A5</accession>
<dbReference type="RefSeq" id="WP_158566889.1">
    <property type="nucleotide sequence ID" value="NZ_QLYX01000013.1"/>
</dbReference>
<name>A0A365H0A5_9ACTN</name>
<organism evidence="1 2">
    <name type="scientific">Actinomadura craniellae</name>
    <dbReference type="NCBI Taxonomy" id="2231787"/>
    <lineage>
        <taxon>Bacteria</taxon>
        <taxon>Bacillati</taxon>
        <taxon>Actinomycetota</taxon>
        <taxon>Actinomycetes</taxon>
        <taxon>Streptosporangiales</taxon>
        <taxon>Thermomonosporaceae</taxon>
        <taxon>Actinomadura</taxon>
    </lineage>
</organism>
<dbReference type="EMBL" id="QLYX01000013">
    <property type="protein sequence ID" value="RAY12501.1"/>
    <property type="molecule type" value="Genomic_DNA"/>
</dbReference>
<proteinExistence type="predicted"/>
<dbReference type="Proteomes" id="UP000251891">
    <property type="component" value="Unassembled WGS sequence"/>
</dbReference>
<sequence length="371" mass="40725">MTLVLVVMCIVVGVMELYAGRQSKQQAAAFVRRIEELNDQVSKQNGVLTTVGERLTAELARVKSEVLPGIDSRLRATTGQIDELTTLLRQNDTYIKAQANRLHDLENQRVTLAALRRKLAELETSVRSGPPVADENPATGGRVEAALSRITDLERNGDRILELQRALTRTLEDVEDVVSDLLEFTTGELDESMSVSRNGLAPAMLSGRLWNRDPRLHDVLTDVYERCVKAHRLTVRFRTSDEERGRLRYFLTGRNSEELGGGIAALLISIGMDVTHGGPREVPADEAALQALLRAVHESSGATVQLGPLVVARTREELVCAVLTLAQSRELEDDELLWDPAGAVARLRLLPGHQVWDLTAWAAAPPAAPSS</sequence>
<evidence type="ECO:0000313" key="2">
    <source>
        <dbReference type="Proteomes" id="UP000251891"/>
    </source>
</evidence>
<dbReference type="AlphaFoldDB" id="A0A365H0A5"/>